<dbReference type="InterPro" id="IPR038973">
    <property type="entry name" value="MutL/Mlh/Pms-like"/>
</dbReference>
<dbReference type="InterPro" id="IPR014721">
    <property type="entry name" value="Ribsml_uS5_D2-typ_fold_subgr"/>
</dbReference>
<dbReference type="GO" id="GO:0005524">
    <property type="term" value="F:ATP binding"/>
    <property type="evidence" value="ECO:0007669"/>
    <property type="project" value="InterPro"/>
</dbReference>
<dbReference type="Gene3D" id="3.30.1370.100">
    <property type="entry name" value="MutL, C-terminal domain, regulatory subdomain"/>
    <property type="match status" value="1"/>
</dbReference>
<dbReference type="Pfam" id="PF08676">
    <property type="entry name" value="MutL_C"/>
    <property type="match status" value="1"/>
</dbReference>
<dbReference type="Gene3D" id="3.30.565.10">
    <property type="entry name" value="Histidine kinase-like ATPase, C-terminal domain"/>
    <property type="match status" value="1"/>
</dbReference>
<evidence type="ECO:0000256" key="3">
    <source>
        <dbReference type="ARBA" id="ARBA00022763"/>
    </source>
</evidence>
<dbReference type="Gene3D" id="3.30.1540.20">
    <property type="entry name" value="MutL, C-terminal domain, dimerisation subdomain"/>
    <property type="match status" value="1"/>
</dbReference>
<dbReference type="InterPro" id="IPR020568">
    <property type="entry name" value="Ribosomal_Su5_D2-typ_SF"/>
</dbReference>
<keyword evidence="10" id="KW-1185">Reference proteome</keyword>
<dbReference type="InterPro" id="IPR002099">
    <property type="entry name" value="MutL/Mlh/PMS"/>
</dbReference>
<dbReference type="SUPFAM" id="SSF55874">
    <property type="entry name" value="ATPase domain of HSP90 chaperone/DNA topoisomerase II/histidine kinase"/>
    <property type="match status" value="1"/>
</dbReference>
<dbReference type="Gene3D" id="3.30.230.10">
    <property type="match status" value="1"/>
</dbReference>
<dbReference type="InterPro" id="IPR042121">
    <property type="entry name" value="MutL_C_regsub"/>
</dbReference>
<dbReference type="PANTHER" id="PTHR10073:SF12">
    <property type="entry name" value="DNA MISMATCH REPAIR PROTEIN MLH1"/>
    <property type="match status" value="1"/>
</dbReference>
<dbReference type="HOGENOM" id="CLU_004131_4_2_7"/>
<keyword evidence="4 5" id="KW-0234">DNA repair</keyword>
<evidence type="ECO:0000256" key="4">
    <source>
        <dbReference type="ARBA" id="ARBA00023204"/>
    </source>
</evidence>
<dbReference type="InterPro" id="IPR020667">
    <property type="entry name" value="DNA_mismatch_repair_MutL"/>
</dbReference>
<name>C8X252_DESRD</name>
<reference evidence="9 10" key="2">
    <citation type="journal article" date="2010" name="Stand. Genomic Sci.">
        <title>Complete genome sequence of Desulfohalobium retbaense type strain (HR(100)).</title>
        <authorList>
            <person name="Spring S."/>
            <person name="Nolan M."/>
            <person name="Lapidus A."/>
            <person name="Glavina Del Rio T."/>
            <person name="Copeland A."/>
            <person name="Tice H."/>
            <person name="Cheng J.F."/>
            <person name="Lucas S."/>
            <person name="Land M."/>
            <person name="Chen F."/>
            <person name="Bruce D."/>
            <person name="Goodwin L."/>
            <person name="Pitluck S."/>
            <person name="Ivanova N."/>
            <person name="Mavromatis K."/>
            <person name="Mikhailova N."/>
            <person name="Pati A."/>
            <person name="Chen A."/>
            <person name="Palaniappan K."/>
            <person name="Hauser L."/>
            <person name="Chang Y.J."/>
            <person name="Jeffries C.D."/>
            <person name="Munk C."/>
            <person name="Kiss H."/>
            <person name="Chain P."/>
            <person name="Han C."/>
            <person name="Brettin T."/>
            <person name="Detter J.C."/>
            <person name="Schuler E."/>
            <person name="Goker M."/>
            <person name="Rohde M."/>
            <person name="Bristow J."/>
            <person name="Eisen J.A."/>
            <person name="Markowitz V."/>
            <person name="Hugenholtz P."/>
            <person name="Kyrpides N.C."/>
            <person name="Klenk H.P."/>
        </authorList>
    </citation>
    <scope>NUCLEOTIDE SEQUENCE [LARGE SCALE GENOMIC DNA]</scope>
    <source>
        <strain evidence="9 10">DSM 5692</strain>
    </source>
</reference>
<feature type="domain" description="DNA mismatch repair protein S5" evidence="8">
    <location>
        <begin position="210"/>
        <end position="328"/>
    </location>
</feature>
<evidence type="ECO:0000256" key="6">
    <source>
        <dbReference type="SAM" id="MobiDB-lite"/>
    </source>
</evidence>
<dbReference type="InterPro" id="IPR037198">
    <property type="entry name" value="MutL_C_sf"/>
</dbReference>
<evidence type="ECO:0000313" key="10">
    <source>
        <dbReference type="Proteomes" id="UP000001052"/>
    </source>
</evidence>
<organism evidence="9 10">
    <name type="scientific">Desulfohalobium retbaense (strain ATCC 49708 / DSM 5692 / JCM 16813 / HR100)</name>
    <dbReference type="NCBI Taxonomy" id="485915"/>
    <lineage>
        <taxon>Bacteria</taxon>
        <taxon>Pseudomonadati</taxon>
        <taxon>Thermodesulfobacteriota</taxon>
        <taxon>Desulfovibrionia</taxon>
        <taxon>Desulfovibrionales</taxon>
        <taxon>Desulfohalobiaceae</taxon>
        <taxon>Desulfohalobium</taxon>
    </lineage>
</organism>
<accession>C8X252</accession>
<dbReference type="HAMAP" id="MF_00149">
    <property type="entry name" value="DNA_mis_repair"/>
    <property type="match status" value="1"/>
</dbReference>
<feature type="domain" description="MutL C-terminal dimerisation" evidence="7">
    <location>
        <begin position="406"/>
        <end position="538"/>
    </location>
</feature>
<gene>
    <name evidence="5" type="primary">mutL</name>
    <name evidence="9" type="ordered locus">Dret_1087</name>
</gene>
<dbReference type="GO" id="GO:0016887">
    <property type="term" value="F:ATP hydrolysis activity"/>
    <property type="evidence" value="ECO:0007669"/>
    <property type="project" value="InterPro"/>
</dbReference>
<dbReference type="CDD" id="cd16926">
    <property type="entry name" value="HATPase_MutL-MLH-PMS-like"/>
    <property type="match status" value="1"/>
</dbReference>
<dbReference type="eggNOG" id="COG0323">
    <property type="taxonomic scope" value="Bacteria"/>
</dbReference>
<dbReference type="Proteomes" id="UP000001052">
    <property type="component" value="Chromosome"/>
</dbReference>
<dbReference type="STRING" id="485915.Dret_1087"/>
<proteinExistence type="inferred from homology"/>
<dbReference type="GO" id="GO:0006298">
    <property type="term" value="P:mismatch repair"/>
    <property type="evidence" value="ECO:0007669"/>
    <property type="project" value="UniProtKB-UniRule"/>
</dbReference>
<dbReference type="GO" id="GO:0030983">
    <property type="term" value="F:mismatched DNA binding"/>
    <property type="evidence" value="ECO:0007669"/>
    <property type="project" value="InterPro"/>
</dbReference>
<dbReference type="CDD" id="cd00782">
    <property type="entry name" value="MutL_Trans"/>
    <property type="match status" value="1"/>
</dbReference>
<dbReference type="AlphaFoldDB" id="C8X252"/>
<dbReference type="InterPro" id="IPR013507">
    <property type="entry name" value="DNA_mismatch_S5_2-like"/>
</dbReference>
<sequence length="582" mass="63432">MSAPIRVLPPVLQNQIAAGEVVERPANVAKELIENSLDAGATRIEINLENGGQGLIQVQDNGHGLAAEDIPLALTRHATSKIQGIEDLVRIASLGFRGEALPSIASVSRLSFASAPAGVEAGHEVEVAFGEMASEGPVALQTGTRIQVRDLFSNTPARLKFLKTQATETRRCQETVFKIALAHLDKEFTLSIQGRNQLHLVKHQALPQRLAAVWPQQVIDGLLPLQGERHGLQVEGVIGSPRTAQGRAQRIHFFINGRPVQDKILLKALREGYKGALLSKEYPQAVLFLTLPLEEVDINVHPAKSEVRFRDERSVAGLVCTTVRNALEKCDPSQAVLGEAPATQSSVQAPQAAAPKFGTFHEYLESADAPSPQTRARYTSSSPNTPQTETAPQIRESGPASREPAYLGQVASTYLLVDDGQGLLLVDQHAAHERILFNALRQQHDGVEQQLLALPLELALQPGERERFQDVALQLRQMGFSCSLVESSLLSVQAIPASLATDQARALLRDILGGKERSVDDMRVVLACRIAIKAGDPLSRDEALHLLQAWEQSQERFYCPHGRPVAVRFGPGDLERLFKRGQ</sequence>
<evidence type="ECO:0000259" key="7">
    <source>
        <dbReference type="SMART" id="SM00853"/>
    </source>
</evidence>
<keyword evidence="3 5" id="KW-0227">DNA damage</keyword>
<dbReference type="SUPFAM" id="SSF118116">
    <property type="entry name" value="DNA mismatch repair protein MutL"/>
    <property type="match status" value="1"/>
</dbReference>
<feature type="region of interest" description="Disordered" evidence="6">
    <location>
        <begin position="366"/>
        <end position="402"/>
    </location>
</feature>
<dbReference type="PROSITE" id="PS00058">
    <property type="entry name" value="DNA_MISMATCH_REPAIR_1"/>
    <property type="match status" value="1"/>
</dbReference>
<dbReference type="SMART" id="SM00853">
    <property type="entry name" value="MutL_C"/>
    <property type="match status" value="1"/>
</dbReference>
<protein>
    <recommendedName>
        <fullName evidence="2 5">DNA mismatch repair protein MutL</fullName>
    </recommendedName>
</protein>
<comment type="function">
    <text evidence="5">This protein is involved in the repair of mismatches in DNA. It is required for dam-dependent methyl-directed DNA mismatch repair. May act as a 'molecular matchmaker', a protein that promotes the formation of a stable complex between two or more DNA-binding proteins in an ATP-dependent manner without itself being part of a final effector complex.</text>
</comment>
<dbReference type="SUPFAM" id="SSF54211">
    <property type="entry name" value="Ribosomal protein S5 domain 2-like"/>
    <property type="match status" value="1"/>
</dbReference>
<evidence type="ECO:0000256" key="1">
    <source>
        <dbReference type="ARBA" id="ARBA00006082"/>
    </source>
</evidence>
<dbReference type="NCBIfam" id="TIGR00585">
    <property type="entry name" value="mutl"/>
    <property type="match status" value="1"/>
</dbReference>
<dbReference type="PANTHER" id="PTHR10073">
    <property type="entry name" value="DNA MISMATCH REPAIR PROTEIN MLH, PMS, MUTL"/>
    <property type="match status" value="1"/>
</dbReference>
<dbReference type="KEGG" id="drt:Dret_1087"/>
<evidence type="ECO:0000259" key="8">
    <source>
        <dbReference type="SMART" id="SM01340"/>
    </source>
</evidence>
<dbReference type="RefSeq" id="WP_015751526.1">
    <property type="nucleotide sequence ID" value="NC_013223.1"/>
</dbReference>
<dbReference type="Pfam" id="PF01119">
    <property type="entry name" value="DNA_mis_repair"/>
    <property type="match status" value="1"/>
</dbReference>
<dbReference type="GO" id="GO:0140664">
    <property type="term" value="F:ATP-dependent DNA damage sensor activity"/>
    <property type="evidence" value="ECO:0007669"/>
    <property type="project" value="InterPro"/>
</dbReference>
<evidence type="ECO:0000256" key="2">
    <source>
        <dbReference type="ARBA" id="ARBA00021975"/>
    </source>
</evidence>
<dbReference type="EMBL" id="CP001734">
    <property type="protein sequence ID" value="ACV68375.1"/>
    <property type="molecule type" value="Genomic_DNA"/>
</dbReference>
<dbReference type="SMART" id="SM01340">
    <property type="entry name" value="DNA_mis_repair"/>
    <property type="match status" value="1"/>
</dbReference>
<feature type="compositionally biased region" description="Polar residues" evidence="6">
    <location>
        <begin position="371"/>
        <end position="391"/>
    </location>
</feature>
<comment type="similarity">
    <text evidence="1 5">Belongs to the DNA mismatch repair MutL/HexB family.</text>
</comment>
<dbReference type="GO" id="GO:0032300">
    <property type="term" value="C:mismatch repair complex"/>
    <property type="evidence" value="ECO:0007669"/>
    <property type="project" value="InterPro"/>
</dbReference>
<dbReference type="FunFam" id="3.30.565.10:FF:000003">
    <property type="entry name" value="DNA mismatch repair endonuclease MutL"/>
    <property type="match status" value="1"/>
</dbReference>
<dbReference type="InterPro" id="IPR042120">
    <property type="entry name" value="MutL_C_dimsub"/>
</dbReference>
<dbReference type="InterPro" id="IPR036890">
    <property type="entry name" value="HATPase_C_sf"/>
</dbReference>
<evidence type="ECO:0000313" key="9">
    <source>
        <dbReference type="EMBL" id="ACV68375.1"/>
    </source>
</evidence>
<dbReference type="Pfam" id="PF13589">
    <property type="entry name" value="HATPase_c_3"/>
    <property type="match status" value="1"/>
</dbReference>
<reference evidence="10" key="1">
    <citation type="submission" date="2009-09" db="EMBL/GenBank/DDBJ databases">
        <title>The complete chromosome of Desulfohalobium retbaense DSM 5692.</title>
        <authorList>
            <consortium name="US DOE Joint Genome Institute (JGI-PGF)"/>
            <person name="Lucas S."/>
            <person name="Copeland A."/>
            <person name="Lapidus A."/>
            <person name="Glavina del Rio T."/>
            <person name="Dalin E."/>
            <person name="Tice H."/>
            <person name="Bruce D."/>
            <person name="Goodwin L."/>
            <person name="Pitluck S."/>
            <person name="Kyrpides N."/>
            <person name="Mavromatis K."/>
            <person name="Ivanova N."/>
            <person name="Mikhailova N."/>
            <person name="Munk A.C."/>
            <person name="Brettin T."/>
            <person name="Detter J.C."/>
            <person name="Han C."/>
            <person name="Tapia R."/>
            <person name="Larimer F."/>
            <person name="Land M."/>
            <person name="Hauser L."/>
            <person name="Markowitz V."/>
            <person name="Cheng J.-F."/>
            <person name="Hugenholtz P."/>
            <person name="Woyke T."/>
            <person name="Wu D."/>
            <person name="Spring S."/>
            <person name="Klenk H.-P."/>
            <person name="Eisen J.A."/>
        </authorList>
    </citation>
    <scope>NUCLEOTIDE SEQUENCE [LARGE SCALE GENOMIC DNA]</scope>
    <source>
        <strain evidence="10">DSM 5692</strain>
    </source>
</reference>
<dbReference type="InterPro" id="IPR014790">
    <property type="entry name" value="MutL_C"/>
</dbReference>
<evidence type="ECO:0000256" key="5">
    <source>
        <dbReference type="HAMAP-Rule" id="MF_00149"/>
    </source>
</evidence>
<dbReference type="InterPro" id="IPR014762">
    <property type="entry name" value="DNA_mismatch_repair_CS"/>
</dbReference>